<dbReference type="InterPro" id="IPR011990">
    <property type="entry name" value="TPR-like_helical_dom_sf"/>
</dbReference>
<dbReference type="EMBL" id="JADCNL010000007">
    <property type="protein sequence ID" value="KAG0473610.1"/>
    <property type="molecule type" value="Genomic_DNA"/>
</dbReference>
<dbReference type="InterPro" id="IPR046960">
    <property type="entry name" value="PPR_At4g14850-like_plant"/>
</dbReference>
<feature type="repeat" description="PPR" evidence="2">
    <location>
        <begin position="407"/>
        <end position="437"/>
    </location>
</feature>
<dbReference type="Proteomes" id="UP000636800">
    <property type="component" value="Chromosome 7"/>
</dbReference>
<dbReference type="GO" id="GO:0003723">
    <property type="term" value="F:RNA binding"/>
    <property type="evidence" value="ECO:0007669"/>
    <property type="project" value="InterPro"/>
</dbReference>
<keyword evidence="4" id="KW-1185">Reference proteome</keyword>
<reference evidence="3 4" key="1">
    <citation type="journal article" date="2020" name="Nat. Food">
        <title>A phased Vanilla planifolia genome enables genetic improvement of flavour and production.</title>
        <authorList>
            <person name="Hasing T."/>
            <person name="Tang H."/>
            <person name="Brym M."/>
            <person name="Khazi F."/>
            <person name="Huang T."/>
            <person name="Chambers A.H."/>
        </authorList>
    </citation>
    <scope>NUCLEOTIDE SEQUENCE [LARGE SCALE GENOMIC DNA]</scope>
    <source>
        <tissue evidence="3">Leaf</tissue>
    </source>
</reference>
<dbReference type="AlphaFoldDB" id="A0A835QNM3"/>
<feature type="repeat" description="PPR" evidence="2">
    <location>
        <begin position="272"/>
        <end position="302"/>
    </location>
</feature>
<comment type="caution">
    <text evidence="3">The sequence shown here is derived from an EMBL/GenBank/DDBJ whole genome shotgun (WGS) entry which is preliminary data.</text>
</comment>
<dbReference type="FunFam" id="1.25.40.10:FF:001213">
    <property type="entry name" value="Pentatricopeptide repeat-containing protein, mitochondrial"/>
    <property type="match status" value="1"/>
</dbReference>
<evidence type="ECO:0000313" key="3">
    <source>
        <dbReference type="EMBL" id="KAG0473610.1"/>
    </source>
</evidence>
<evidence type="ECO:0008006" key="5">
    <source>
        <dbReference type="Google" id="ProtNLM"/>
    </source>
</evidence>
<dbReference type="PANTHER" id="PTHR47926">
    <property type="entry name" value="PENTATRICOPEPTIDE REPEAT-CONTAINING PROTEIN"/>
    <property type="match status" value="1"/>
</dbReference>
<keyword evidence="1" id="KW-0677">Repeat</keyword>
<feature type="repeat" description="PPR" evidence="2">
    <location>
        <begin position="304"/>
        <end position="338"/>
    </location>
</feature>
<protein>
    <recommendedName>
        <fullName evidence="5">Pentatricopeptide repeat-containing protein</fullName>
    </recommendedName>
</protein>
<organism evidence="3 4">
    <name type="scientific">Vanilla planifolia</name>
    <name type="common">Vanilla</name>
    <dbReference type="NCBI Taxonomy" id="51239"/>
    <lineage>
        <taxon>Eukaryota</taxon>
        <taxon>Viridiplantae</taxon>
        <taxon>Streptophyta</taxon>
        <taxon>Embryophyta</taxon>
        <taxon>Tracheophyta</taxon>
        <taxon>Spermatophyta</taxon>
        <taxon>Magnoliopsida</taxon>
        <taxon>Liliopsida</taxon>
        <taxon>Asparagales</taxon>
        <taxon>Orchidaceae</taxon>
        <taxon>Vanilloideae</taxon>
        <taxon>Vanilleae</taxon>
        <taxon>Vanilla</taxon>
    </lineage>
</organism>
<feature type="repeat" description="PPR" evidence="2">
    <location>
        <begin position="201"/>
        <end position="235"/>
    </location>
</feature>
<dbReference type="GO" id="GO:0009451">
    <property type="term" value="P:RNA modification"/>
    <property type="evidence" value="ECO:0007669"/>
    <property type="project" value="InterPro"/>
</dbReference>
<evidence type="ECO:0000256" key="2">
    <source>
        <dbReference type="PROSITE-ProRule" id="PRU00708"/>
    </source>
</evidence>
<evidence type="ECO:0000256" key="1">
    <source>
        <dbReference type="ARBA" id="ARBA00022737"/>
    </source>
</evidence>
<dbReference type="InterPro" id="IPR002885">
    <property type="entry name" value="PPR_rpt"/>
</dbReference>
<dbReference type="PANTHER" id="PTHR47926:SF460">
    <property type="entry name" value="OS01G0815900 PROTEIN"/>
    <property type="match status" value="1"/>
</dbReference>
<name>A0A835QNM3_VANPL</name>
<dbReference type="Pfam" id="PF20431">
    <property type="entry name" value="E_motif"/>
    <property type="match status" value="1"/>
</dbReference>
<sequence length="482" mass="54504">MPWWRRFPLLNVFNSSHGDSFHHFPSNYEHNLLLLLQRFPGRRPSLQLHSHLLTSGVHRHQMSRGGILLWNTLIYRYCFGCFPLEALHLFRQMLFFCVRQLPTDSFTFSFLIKASAFSSFSPNGAQIHSLVVKNGFAFDVYVHTSLVDMYSCFGALADARKAFDEMPERNSVSWNALVTGLTKWGEMESATLLFQQMPNRNVVSWTGLIDGYTRNKKPEEAVNLFRQMAADGIPPSEITVLAIVPAISKLVALDIGETLHGYCMKGGLNLSDVRVENSLIDMYAKCGSVKNALQVFDNMGKRRNLVSWTSAIAGLAMNGMAKDAVGFFEKMDREKIRPNRVTFLSLLNACNHGGLVEEGIRFFRLMVHIYNIQPESKHYSCFVDMLGRAGKLKEAEEMIAGIPMEVDAVVWRTLLGCCSKYGEVDMGERVMRRMMEMEQEYGGDYVVLSNMLTEAGRFADAENVRKLLDERNAVKVPGLSLT</sequence>
<dbReference type="Gene3D" id="1.25.40.10">
    <property type="entry name" value="Tetratricopeptide repeat domain"/>
    <property type="match status" value="3"/>
</dbReference>
<proteinExistence type="predicted"/>
<accession>A0A835QNM3</accession>
<dbReference type="Pfam" id="PF01535">
    <property type="entry name" value="PPR"/>
    <property type="match status" value="4"/>
</dbReference>
<dbReference type="PROSITE" id="PS51375">
    <property type="entry name" value="PPR"/>
    <property type="match status" value="5"/>
</dbReference>
<dbReference type="FunFam" id="1.25.40.10:FF:000348">
    <property type="entry name" value="Pentatricopeptide repeat-containing protein chloroplastic"/>
    <property type="match status" value="1"/>
</dbReference>
<dbReference type="Pfam" id="PF13041">
    <property type="entry name" value="PPR_2"/>
    <property type="match status" value="2"/>
</dbReference>
<dbReference type="NCBIfam" id="TIGR00756">
    <property type="entry name" value="PPR"/>
    <property type="match status" value="5"/>
</dbReference>
<dbReference type="OrthoDB" id="1894168at2759"/>
<evidence type="ECO:0000313" key="4">
    <source>
        <dbReference type="Proteomes" id="UP000636800"/>
    </source>
</evidence>
<gene>
    <name evidence="3" type="ORF">HPP92_015467</name>
</gene>
<feature type="repeat" description="PPR" evidence="2">
    <location>
        <begin position="170"/>
        <end position="200"/>
    </location>
</feature>
<dbReference type="InterPro" id="IPR046848">
    <property type="entry name" value="E_motif"/>
</dbReference>